<dbReference type="PANTHER" id="PTHR37691:SF1">
    <property type="entry name" value="BLR3518 PROTEIN"/>
    <property type="match status" value="1"/>
</dbReference>
<evidence type="ECO:0000313" key="1">
    <source>
        <dbReference type="EMBL" id="RLJ71248.1"/>
    </source>
</evidence>
<organism evidence="1 2">
    <name type="scientific">Hydrogenivirga caldilitoris</name>
    <dbReference type="NCBI Taxonomy" id="246264"/>
    <lineage>
        <taxon>Bacteria</taxon>
        <taxon>Pseudomonadati</taxon>
        <taxon>Aquificota</taxon>
        <taxon>Aquificia</taxon>
        <taxon>Aquificales</taxon>
        <taxon>Aquificaceae</taxon>
        <taxon>Hydrogenivirga</taxon>
    </lineage>
</organism>
<dbReference type="Gene3D" id="3.40.1260.10">
    <property type="entry name" value="DsrEFH-like"/>
    <property type="match status" value="1"/>
</dbReference>
<dbReference type="OrthoDB" id="14053at2"/>
<dbReference type="AlphaFoldDB" id="A0A497XQS6"/>
<dbReference type="InterPro" id="IPR003787">
    <property type="entry name" value="Sulphur_relay_DsrE/F-like"/>
</dbReference>
<dbReference type="SUPFAM" id="SSF75169">
    <property type="entry name" value="DsrEFH-like"/>
    <property type="match status" value="1"/>
</dbReference>
<dbReference type="Proteomes" id="UP000267841">
    <property type="component" value="Unassembled WGS sequence"/>
</dbReference>
<protein>
    <submittedName>
        <fullName evidence="1">Uncharacterized protein</fullName>
    </submittedName>
</protein>
<dbReference type="RefSeq" id="WP_121012339.1">
    <property type="nucleotide sequence ID" value="NZ_RCCJ01000001.1"/>
</dbReference>
<reference evidence="1 2" key="1">
    <citation type="submission" date="2018-10" db="EMBL/GenBank/DDBJ databases">
        <title>Genomic Encyclopedia of Archaeal and Bacterial Type Strains, Phase II (KMG-II): from individual species to whole genera.</title>
        <authorList>
            <person name="Goeker M."/>
        </authorList>
    </citation>
    <scope>NUCLEOTIDE SEQUENCE [LARGE SCALE GENOMIC DNA]</scope>
    <source>
        <strain evidence="1 2">DSM 16510</strain>
    </source>
</reference>
<dbReference type="InterPro" id="IPR027396">
    <property type="entry name" value="DsrEFH-like"/>
</dbReference>
<dbReference type="Pfam" id="PF02635">
    <property type="entry name" value="DsrE"/>
    <property type="match status" value="1"/>
</dbReference>
<name>A0A497XQS6_9AQUI</name>
<accession>A0A497XQS6</accession>
<evidence type="ECO:0000313" key="2">
    <source>
        <dbReference type="Proteomes" id="UP000267841"/>
    </source>
</evidence>
<dbReference type="PANTHER" id="PTHR37691">
    <property type="entry name" value="BLR3518 PROTEIN"/>
    <property type="match status" value="1"/>
</dbReference>
<dbReference type="EMBL" id="RCCJ01000001">
    <property type="protein sequence ID" value="RLJ71248.1"/>
    <property type="molecule type" value="Genomic_DNA"/>
</dbReference>
<gene>
    <name evidence="1" type="ORF">BCF55_1547</name>
</gene>
<comment type="caution">
    <text evidence="1">The sequence shown here is derived from an EMBL/GenBank/DDBJ whole genome shotgun (WGS) entry which is preliminary data.</text>
</comment>
<sequence>MRGILMGVLLILSVVFSQERAKFVQTEYQAPFRAVVEFYFDEPEKIRPALEWVSNIIYVLSREPYNFTPGEDIDVVVIVHGTEIATLVKKNREKYRDIWERIEGMEMYGVKFKVCAMAAELIYGYKPEDFPPFVELVPSAITELLHWQHRGYALLIPRVYERRKTIEEIR</sequence>
<keyword evidence="2" id="KW-1185">Reference proteome</keyword>
<proteinExistence type="predicted"/>